<reference evidence="1 2" key="1">
    <citation type="journal article" date="2016" name="Mol. Biol. Evol.">
        <title>Comparative Genomics of Early-Diverging Mushroom-Forming Fungi Provides Insights into the Origins of Lignocellulose Decay Capabilities.</title>
        <authorList>
            <person name="Nagy L.G."/>
            <person name="Riley R."/>
            <person name="Tritt A."/>
            <person name="Adam C."/>
            <person name="Daum C."/>
            <person name="Floudas D."/>
            <person name="Sun H."/>
            <person name="Yadav J.S."/>
            <person name="Pangilinan J."/>
            <person name="Larsson K.H."/>
            <person name="Matsuura K."/>
            <person name="Barry K."/>
            <person name="Labutti K."/>
            <person name="Kuo R."/>
            <person name="Ohm R.A."/>
            <person name="Bhattacharya S.S."/>
            <person name="Shirouzu T."/>
            <person name="Yoshinaga Y."/>
            <person name="Martin F.M."/>
            <person name="Grigoriev I.V."/>
            <person name="Hibbett D.S."/>
        </authorList>
    </citation>
    <scope>NUCLEOTIDE SEQUENCE [LARGE SCALE GENOMIC DNA]</scope>
    <source>
        <strain evidence="1 2">HHB12029</strain>
    </source>
</reference>
<dbReference type="EMBL" id="KV426048">
    <property type="protein sequence ID" value="KZV90450.1"/>
    <property type="molecule type" value="Genomic_DNA"/>
</dbReference>
<dbReference type="InParanoid" id="A0A165GFQ1"/>
<proteinExistence type="predicted"/>
<name>A0A165GFQ1_EXIGL</name>
<dbReference type="Proteomes" id="UP000077266">
    <property type="component" value="Unassembled WGS sequence"/>
</dbReference>
<organism evidence="1 2">
    <name type="scientific">Exidia glandulosa HHB12029</name>
    <dbReference type="NCBI Taxonomy" id="1314781"/>
    <lineage>
        <taxon>Eukaryota</taxon>
        <taxon>Fungi</taxon>
        <taxon>Dikarya</taxon>
        <taxon>Basidiomycota</taxon>
        <taxon>Agaricomycotina</taxon>
        <taxon>Agaricomycetes</taxon>
        <taxon>Auriculariales</taxon>
        <taxon>Exidiaceae</taxon>
        <taxon>Exidia</taxon>
    </lineage>
</organism>
<accession>A0A165GFQ1</accession>
<sequence length="97" mass="10828">MSTPYSLPQALEDELRNATARVITEAIKRQRAADEKLFPILRVLSLSGRCTFGSCSRCQLGRARWTRRTSKRGVGCDMERPAAARPCTRHARLPALA</sequence>
<gene>
    <name evidence="1" type="ORF">EXIGLDRAFT_119959</name>
</gene>
<evidence type="ECO:0000313" key="2">
    <source>
        <dbReference type="Proteomes" id="UP000077266"/>
    </source>
</evidence>
<dbReference type="AlphaFoldDB" id="A0A165GFQ1"/>
<protein>
    <submittedName>
        <fullName evidence="1">Uncharacterized protein</fullName>
    </submittedName>
</protein>
<evidence type="ECO:0000313" key="1">
    <source>
        <dbReference type="EMBL" id="KZV90450.1"/>
    </source>
</evidence>
<keyword evidence="2" id="KW-1185">Reference proteome</keyword>